<name>A0A6P4AGY0_ZIZJJ</name>
<proteinExistence type="predicted"/>
<evidence type="ECO:0000256" key="2">
    <source>
        <dbReference type="PROSITE-ProRule" id="PRU00708"/>
    </source>
</evidence>
<feature type="repeat" description="PPR" evidence="2">
    <location>
        <begin position="191"/>
        <end position="225"/>
    </location>
</feature>
<dbReference type="InterPro" id="IPR002885">
    <property type="entry name" value="PPR_rpt"/>
</dbReference>
<dbReference type="Pfam" id="PF13041">
    <property type="entry name" value="PPR_2"/>
    <property type="match status" value="2"/>
</dbReference>
<evidence type="ECO:0000313" key="3">
    <source>
        <dbReference type="Proteomes" id="UP001652623"/>
    </source>
</evidence>
<keyword evidence="3" id="KW-1185">Reference proteome</keyword>
<dbReference type="InterPro" id="IPR046848">
    <property type="entry name" value="E_motif"/>
</dbReference>
<dbReference type="GO" id="GO:0003723">
    <property type="term" value="F:RNA binding"/>
    <property type="evidence" value="ECO:0007669"/>
    <property type="project" value="InterPro"/>
</dbReference>
<dbReference type="NCBIfam" id="TIGR00756">
    <property type="entry name" value="PPR"/>
    <property type="match status" value="2"/>
</dbReference>
<feature type="repeat" description="PPR" evidence="2">
    <location>
        <begin position="93"/>
        <end position="127"/>
    </location>
</feature>
<evidence type="ECO:0000256" key="1">
    <source>
        <dbReference type="ARBA" id="ARBA00022737"/>
    </source>
</evidence>
<dbReference type="RefSeq" id="XP_048320051.2">
    <property type="nucleotide sequence ID" value="XM_048464094.2"/>
</dbReference>
<dbReference type="SMR" id="A0A6P4AGY0"/>
<sequence>MHTLRTLYTRSPHQSFKALVRQGLYPQALKASILASPSPSPSNPNLTDQTYALFIKSGHHLDPFLATIIISHFSKLGDLSRAQRFLFDIPFPDTVSYNALIAGFARFVRPRPVFELFDLLRHVGLRPDDFTLSSLVKASNCLEENEIAHGVCMRLGFGSSAYLVSGLIENYARNGDVGSAEKCFGDCLAVDNVVLTAMICGYVWNGEFEKGKEVFSGMCGLGLELNEFSLTGVLGALHVVREGEQIHGIGFKMGLLFSSSVHLSNAIMNMYSRCGSKQAALKMFDEIIEPDVVSWTERIGAANDDAEALKLFKILHSEDLEINEYTIINVVSAIAGLWMLRPGEQIQALSLKAGYFHAASVSNVFVLMYGKCGQMDNARCIFDNLLCRDTVSWNSLIAGYSENRLDAQAFEMFCQMVNFFPPDRYTLASILEIVSNFNSATLATQIHCHVIKLGFMMDDHVISCLVTSYGKCNLISESKGVFAEVYKPNIELLNAMTTTFVRASCHADALTLFRTSRCLCLEVDSTTFCTILKACGATSDLEQGRVIHCLAHKSGYDQDSFVETSIIDIYCKCGNIGDAEKAFRHTSKDNLASWNAMMMGYAQHGFHYQLSRLFNKMSEVGLKPDEITYLGVLTSCCHTGLVEEACFHLNSMFEFHGILPHVEHYACVVDLLGRLGLLIDAKRTIDQMPVDPDAHIWQILLSACSIHRNVDLGKLAAKNLLELQPGNESAYILLANIYASAGMWSSIAELRKKMKEKILCKEPASSWVQIGGSIHSFFADDISHPDSKEVHMELMRLSGHMLMMQKWEKDGFSLTHYGL</sequence>
<accession>A0A6P4AGY0</accession>
<evidence type="ECO:0000313" key="4">
    <source>
        <dbReference type="RefSeq" id="XP_015896484.3"/>
    </source>
</evidence>
<dbReference type="RefSeq" id="XP_015896485.3">
    <property type="nucleotide sequence ID" value="XM_016040999.4"/>
</dbReference>
<evidence type="ECO:0000313" key="6">
    <source>
        <dbReference type="RefSeq" id="XP_048320051.2"/>
    </source>
</evidence>
<evidence type="ECO:0000313" key="7">
    <source>
        <dbReference type="RefSeq" id="XP_048320052.2"/>
    </source>
</evidence>
<keyword evidence="1" id="KW-0677">Repeat</keyword>
<dbReference type="KEGG" id="zju:107430192"/>
<dbReference type="InterPro" id="IPR046960">
    <property type="entry name" value="PPR_At4g14850-like_plant"/>
</dbReference>
<dbReference type="GeneID" id="107430192"/>
<dbReference type="GO" id="GO:0009451">
    <property type="term" value="P:RNA modification"/>
    <property type="evidence" value="ECO:0007669"/>
    <property type="project" value="InterPro"/>
</dbReference>
<dbReference type="FunFam" id="1.25.40.10:FF:000738">
    <property type="entry name" value="Pentatricopeptide repeat-containing protein chloroplastic"/>
    <property type="match status" value="1"/>
</dbReference>
<gene>
    <name evidence="4 5 6 7" type="primary">LOC107430192</name>
</gene>
<reference evidence="4 5" key="1">
    <citation type="submission" date="2025-05" db="UniProtKB">
        <authorList>
            <consortium name="RefSeq"/>
        </authorList>
    </citation>
    <scope>IDENTIFICATION</scope>
    <source>
        <tissue evidence="4 5">Seedling</tissue>
    </source>
</reference>
<dbReference type="RefSeq" id="XP_015896484.3">
    <property type="nucleotide sequence ID" value="XM_016040998.4"/>
</dbReference>
<feature type="repeat" description="PPR" evidence="2">
    <location>
        <begin position="590"/>
        <end position="624"/>
    </location>
</feature>
<protein>
    <submittedName>
        <fullName evidence="4 5">Pentatricopeptide repeat-containing protein At2g13600</fullName>
    </submittedName>
</protein>
<dbReference type="Pfam" id="PF20431">
    <property type="entry name" value="E_motif"/>
    <property type="match status" value="1"/>
</dbReference>
<dbReference type="InterPro" id="IPR011990">
    <property type="entry name" value="TPR-like_helical_dom_sf"/>
</dbReference>
<organism evidence="4">
    <name type="scientific">Ziziphus jujuba</name>
    <name type="common">Chinese jujube</name>
    <name type="synonym">Ziziphus sativa</name>
    <dbReference type="NCBI Taxonomy" id="326968"/>
    <lineage>
        <taxon>Eukaryota</taxon>
        <taxon>Viridiplantae</taxon>
        <taxon>Streptophyta</taxon>
        <taxon>Embryophyta</taxon>
        <taxon>Tracheophyta</taxon>
        <taxon>Spermatophyta</taxon>
        <taxon>Magnoliopsida</taxon>
        <taxon>eudicotyledons</taxon>
        <taxon>Gunneridae</taxon>
        <taxon>Pentapetalae</taxon>
        <taxon>rosids</taxon>
        <taxon>fabids</taxon>
        <taxon>Rosales</taxon>
        <taxon>Rhamnaceae</taxon>
        <taxon>Paliureae</taxon>
        <taxon>Ziziphus</taxon>
    </lineage>
</organism>
<evidence type="ECO:0000313" key="5">
    <source>
        <dbReference type="RefSeq" id="XP_015896485.3"/>
    </source>
</evidence>
<dbReference type="PANTHER" id="PTHR24015">
    <property type="entry name" value="OS07G0578800 PROTEIN-RELATED"/>
    <property type="match status" value="1"/>
</dbReference>
<dbReference type="AlphaFoldDB" id="A0A6P4AGY0"/>
<dbReference type="Proteomes" id="UP001652623">
    <property type="component" value="Chromosome 6"/>
</dbReference>
<dbReference type="Pfam" id="PF01535">
    <property type="entry name" value="PPR"/>
    <property type="match status" value="4"/>
</dbReference>
<dbReference type="Gene3D" id="1.25.40.10">
    <property type="entry name" value="Tetratricopeptide repeat domain"/>
    <property type="match status" value="6"/>
</dbReference>
<dbReference type="RefSeq" id="XP_048320052.2">
    <property type="nucleotide sequence ID" value="XM_048464095.2"/>
</dbReference>
<dbReference type="PANTHER" id="PTHR24015:SF548">
    <property type="entry name" value="OS08G0340900 PROTEIN"/>
    <property type="match status" value="1"/>
</dbReference>
<dbReference type="FunFam" id="1.25.40.10:FF:000144">
    <property type="entry name" value="Pentatricopeptide repeat-containing protein, mitochondrial"/>
    <property type="match status" value="1"/>
</dbReference>
<feature type="repeat" description="PPR" evidence="2">
    <location>
        <begin position="389"/>
        <end position="419"/>
    </location>
</feature>
<dbReference type="PROSITE" id="PS51375">
    <property type="entry name" value="PPR"/>
    <property type="match status" value="4"/>
</dbReference>